<evidence type="ECO:0000313" key="2">
    <source>
        <dbReference type="Proteomes" id="UP000306409"/>
    </source>
</evidence>
<name>A0A4U7JH22_9FIRM</name>
<dbReference type="GO" id="GO:0004252">
    <property type="term" value="F:serine-type endopeptidase activity"/>
    <property type="evidence" value="ECO:0007669"/>
    <property type="project" value="InterPro"/>
</dbReference>
<proteinExistence type="predicted"/>
<organism evidence="1 2">
    <name type="scientific">Ruminiclostridium herbifermentans</name>
    <dbReference type="NCBI Taxonomy" id="2488810"/>
    <lineage>
        <taxon>Bacteria</taxon>
        <taxon>Bacillati</taxon>
        <taxon>Bacillota</taxon>
        <taxon>Clostridia</taxon>
        <taxon>Eubacteriales</taxon>
        <taxon>Oscillospiraceae</taxon>
        <taxon>Ruminiclostridium</taxon>
    </lineage>
</organism>
<keyword evidence="2" id="KW-1185">Reference proteome</keyword>
<dbReference type="EMBL" id="CP061336">
    <property type="protein sequence ID" value="QNU67336.1"/>
    <property type="molecule type" value="Genomic_DNA"/>
</dbReference>
<protein>
    <submittedName>
        <fullName evidence="1">Uncharacterized protein</fullName>
    </submittedName>
</protein>
<accession>A0A4U7JH22</accession>
<sequence length="59" mass="6667">MVIDNRLNVINVSLVTIGYMDFTLLKKAINLAYEKGVITVAAFNNSNVFIFAMLLMELR</sequence>
<dbReference type="KEGG" id="rher:EHE19_001990"/>
<gene>
    <name evidence="1" type="ORF">EHE19_001990</name>
</gene>
<dbReference type="Proteomes" id="UP000306409">
    <property type="component" value="Chromosome"/>
</dbReference>
<dbReference type="InterPro" id="IPR036852">
    <property type="entry name" value="Peptidase_S8/S53_dom_sf"/>
</dbReference>
<dbReference type="SUPFAM" id="SSF52743">
    <property type="entry name" value="Subtilisin-like"/>
    <property type="match status" value="1"/>
</dbReference>
<dbReference type="GO" id="GO:0006508">
    <property type="term" value="P:proteolysis"/>
    <property type="evidence" value="ECO:0007669"/>
    <property type="project" value="InterPro"/>
</dbReference>
<reference evidence="1 2" key="1">
    <citation type="submission" date="2020-09" db="EMBL/GenBank/DDBJ databases">
        <title>Characterization and genome sequencing of Ruminiclostridium sp. nov. MA18.</title>
        <authorList>
            <person name="Rettenmaier R."/>
            <person name="Kowollik M.-L."/>
            <person name="Liebl W."/>
            <person name="Zverlov V."/>
        </authorList>
    </citation>
    <scope>NUCLEOTIDE SEQUENCE [LARGE SCALE GENOMIC DNA]</scope>
    <source>
        <strain evidence="1 2">MA18</strain>
    </source>
</reference>
<dbReference type="OrthoDB" id="9798386at2"/>
<evidence type="ECO:0000313" key="1">
    <source>
        <dbReference type="EMBL" id="QNU67336.1"/>
    </source>
</evidence>
<dbReference type="AlphaFoldDB" id="A0A4U7JH22"/>
<dbReference type="RefSeq" id="WP_137697680.1">
    <property type="nucleotide sequence ID" value="NZ_CP061336.1"/>
</dbReference>